<evidence type="ECO:0000256" key="14">
    <source>
        <dbReference type="ARBA" id="ARBA00023002"/>
    </source>
</evidence>
<keyword evidence="9" id="KW-0479">Metal-binding</keyword>
<keyword evidence="8 19" id="KW-0028">Amino-acid biosynthesis</keyword>
<evidence type="ECO:0000256" key="16">
    <source>
        <dbReference type="ARBA" id="ARBA00023102"/>
    </source>
</evidence>
<keyword evidence="16 19" id="KW-0368">Histidine biosynthesis</keyword>
<dbReference type="InterPro" id="IPR021130">
    <property type="entry name" value="PRib-ATP_PPHydrolase-like"/>
</dbReference>
<dbReference type="SUPFAM" id="SSF53720">
    <property type="entry name" value="ALDH-like"/>
    <property type="match status" value="1"/>
</dbReference>
<dbReference type="GO" id="GO:0051287">
    <property type="term" value="F:NAD binding"/>
    <property type="evidence" value="ECO:0007669"/>
    <property type="project" value="UniProtKB-UniRule"/>
</dbReference>
<dbReference type="GO" id="GO:0046872">
    <property type="term" value="F:metal ion binding"/>
    <property type="evidence" value="ECO:0007669"/>
    <property type="project" value="UniProtKB-KW"/>
</dbReference>
<dbReference type="FunFam" id="3.40.50.1980:FF:000001">
    <property type="entry name" value="Histidinol dehydrogenase"/>
    <property type="match status" value="1"/>
</dbReference>
<dbReference type="PRINTS" id="PR00083">
    <property type="entry name" value="HOLDHDRGNASE"/>
</dbReference>
<dbReference type="GO" id="GO:0004636">
    <property type="term" value="F:phosphoribosyl-ATP diphosphatase activity"/>
    <property type="evidence" value="ECO:0007669"/>
    <property type="project" value="UniProtKB-UniRule"/>
</dbReference>
<accession>A0A2S9ZW91</accession>
<dbReference type="EC" id="1.1.1.23" evidence="19"/>
<comment type="pathway">
    <text evidence="5">Amino-acid biosynthesis; L-histidine biosynthesis; L-histidine from 5-phospho-alpha-D-ribose 1-diphosphate: step 3/9.</text>
</comment>
<organism evidence="21 22">
    <name type="scientific">Rhodotorula toruloides</name>
    <name type="common">Yeast</name>
    <name type="synonym">Rhodosporidium toruloides</name>
    <dbReference type="NCBI Taxonomy" id="5286"/>
    <lineage>
        <taxon>Eukaryota</taxon>
        <taxon>Fungi</taxon>
        <taxon>Dikarya</taxon>
        <taxon>Basidiomycota</taxon>
        <taxon>Pucciniomycotina</taxon>
        <taxon>Microbotryomycetes</taxon>
        <taxon>Sporidiobolales</taxon>
        <taxon>Sporidiobolaceae</taxon>
        <taxon>Rhodotorula</taxon>
    </lineage>
</organism>
<evidence type="ECO:0000313" key="22">
    <source>
        <dbReference type="Proteomes" id="UP000239560"/>
    </source>
</evidence>
<dbReference type="InterPro" id="IPR012131">
    <property type="entry name" value="Hstdl_DH"/>
</dbReference>
<evidence type="ECO:0000256" key="17">
    <source>
        <dbReference type="ARBA" id="ARBA00023268"/>
    </source>
</evidence>
<comment type="catalytic activity">
    <reaction evidence="2 19">
        <text>1-(5-phospho-beta-D-ribosyl)-ATP + H2O = 1-(5-phospho-beta-D-ribosyl)-5'-AMP + diphosphate + H(+)</text>
        <dbReference type="Rhea" id="RHEA:22828"/>
        <dbReference type="ChEBI" id="CHEBI:15377"/>
        <dbReference type="ChEBI" id="CHEBI:15378"/>
        <dbReference type="ChEBI" id="CHEBI:33019"/>
        <dbReference type="ChEBI" id="CHEBI:59457"/>
        <dbReference type="ChEBI" id="CHEBI:73183"/>
        <dbReference type="EC" id="3.6.1.31"/>
    </reaction>
</comment>
<evidence type="ECO:0000256" key="13">
    <source>
        <dbReference type="ARBA" id="ARBA00022840"/>
    </source>
</evidence>
<dbReference type="CDD" id="cd06572">
    <property type="entry name" value="Histidinol_dh"/>
    <property type="match status" value="1"/>
</dbReference>
<dbReference type="FunFam" id="1.10.287.1080:FF:000002">
    <property type="entry name" value="Histidine biosynthesis bifunctional protein HisIE"/>
    <property type="match status" value="1"/>
</dbReference>
<dbReference type="UniPathway" id="UPA00031">
    <property type="reaction ID" value="UER00007"/>
</dbReference>
<keyword evidence="11 19" id="KW-0378">Hydrolase</keyword>
<evidence type="ECO:0000256" key="3">
    <source>
        <dbReference type="ARBA" id="ARBA00001947"/>
    </source>
</evidence>
<dbReference type="Gene3D" id="1.10.287.1080">
    <property type="entry name" value="MazG-like"/>
    <property type="match status" value="1"/>
</dbReference>
<dbReference type="Gene3D" id="3.40.50.1980">
    <property type="entry name" value="Nitrogenase molybdenum iron protein domain"/>
    <property type="match status" value="2"/>
</dbReference>
<dbReference type="PIRSF" id="PIRSF001257">
    <property type="entry name" value="His_trifunctional"/>
    <property type="match status" value="1"/>
</dbReference>
<dbReference type="NCBIfam" id="TIGR00069">
    <property type="entry name" value="hisD"/>
    <property type="match status" value="1"/>
</dbReference>
<dbReference type="Pfam" id="PF00815">
    <property type="entry name" value="Histidinol_dh"/>
    <property type="match status" value="1"/>
</dbReference>
<dbReference type="CDD" id="cd11546">
    <property type="entry name" value="NTP-PPase_His4"/>
    <property type="match status" value="1"/>
</dbReference>
<evidence type="ECO:0000256" key="7">
    <source>
        <dbReference type="ARBA" id="ARBA00008260"/>
    </source>
</evidence>
<evidence type="ECO:0000256" key="8">
    <source>
        <dbReference type="ARBA" id="ARBA00022605"/>
    </source>
</evidence>
<comment type="similarity">
    <text evidence="7 19">In the C-terminal section; belongs to the histidinol dehydrogenase family.</text>
</comment>
<dbReference type="EMBL" id="LCTV02000017">
    <property type="protein sequence ID" value="PRQ69993.1"/>
    <property type="molecule type" value="Genomic_DNA"/>
</dbReference>
<dbReference type="PROSITE" id="PS00611">
    <property type="entry name" value="HISOL_DEHYDROGENASE"/>
    <property type="match status" value="1"/>
</dbReference>
<dbReference type="GO" id="GO:0000105">
    <property type="term" value="P:L-histidine biosynthetic process"/>
    <property type="evidence" value="ECO:0007669"/>
    <property type="project" value="UniProtKB-UniRule"/>
</dbReference>
<name>A0A2S9ZW91_RHOTO</name>
<evidence type="ECO:0000256" key="10">
    <source>
        <dbReference type="ARBA" id="ARBA00022741"/>
    </source>
</evidence>
<keyword evidence="14 19" id="KW-0560">Oxidoreductase</keyword>
<comment type="pathway">
    <text evidence="4">Amino-acid biosynthesis; L-histidine biosynthesis; L-histidine from 5-phospho-alpha-D-ribose 1-diphosphate: step 9/9.</text>
</comment>
<evidence type="ECO:0000259" key="20">
    <source>
        <dbReference type="Pfam" id="PF01502"/>
    </source>
</evidence>
<evidence type="ECO:0000256" key="6">
    <source>
        <dbReference type="ARBA" id="ARBA00005204"/>
    </source>
</evidence>
<dbReference type="Pfam" id="PF01503">
    <property type="entry name" value="PRA-PH"/>
    <property type="match status" value="1"/>
</dbReference>
<evidence type="ECO:0000256" key="4">
    <source>
        <dbReference type="ARBA" id="ARBA00004940"/>
    </source>
</evidence>
<dbReference type="GO" id="GO:0004635">
    <property type="term" value="F:phosphoribosyl-AMP cyclohydrolase activity"/>
    <property type="evidence" value="ECO:0007669"/>
    <property type="project" value="UniProtKB-UniRule"/>
</dbReference>
<dbReference type="PANTHER" id="PTHR21256:SF2">
    <property type="entry name" value="HISTIDINE BIOSYNTHESIS TRIFUNCTIONAL PROTEIN"/>
    <property type="match status" value="1"/>
</dbReference>
<evidence type="ECO:0000256" key="1">
    <source>
        <dbReference type="ARBA" id="ARBA00000024"/>
    </source>
</evidence>
<dbReference type="InterPro" id="IPR016298">
    <property type="entry name" value="Histidine_synth_trifunct"/>
</dbReference>
<dbReference type="GO" id="GO:0004399">
    <property type="term" value="F:histidinol dehydrogenase activity"/>
    <property type="evidence" value="ECO:0007669"/>
    <property type="project" value="UniProtKB-UniRule"/>
</dbReference>
<dbReference type="InterPro" id="IPR038019">
    <property type="entry name" value="PRib_AMP_CycHydrolase_sf"/>
</dbReference>
<comment type="catalytic activity">
    <reaction evidence="1 19">
        <text>1-(5-phospho-beta-D-ribosyl)-5'-AMP + H2O = 1-(5-phospho-beta-D-ribosyl)-5-[(5-phospho-beta-D-ribosylamino)methylideneamino]imidazole-4-carboxamide</text>
        <dbReference type="Rhea" id="RHEA:20049"/>
        <dbReference type="ChEBI" id="CHEBI:15377"/>
        <dbReference type="ChEBI" id="CHEBI:58435"/>
        <dbReference type="ChEBI" id="CHEBI:59457"/>
        <dbReference type="EC" id="3.5.4.19"/>
    </reaction>
</comment>
<dbReference type="PANTHER" id="PTHR21256">
    <property type="entry name" value="HISTIDINOL DEHYDROGENASE HDH"/>
    <property type="match status" value="1"/>
</dbReference>
<protein>
    <recommendedName>
        <fullName evidence="19">Histidine biosynthesis trifunctional protein</fullName>
    </recommendedName>
    <domain>
        <recommendedName>
            <fullName evidence="19">Phosphoribosyl-AMP cyclohydrolase</fullName>
            <ecNumber evidence="19">3.5.4.19</ecNumber>
        </recommendedName>
    </domain>
    <domain>
        <recommendedName>
            <fullName evidence="19">Phosphoribosyl-ATP pyrophosphohydrolase</fullName>
            <ecNumber evidence="19">3.6.1.31</ecNumber>
        </recommendedName>
    </domain>
    <domain>
        <recommendedName>
            <fullName evidence="19">Histidinol dehydrogenase</fullName>
            <shortName evidence="19">HDH</shortName>
            <ecNumber evidence="19">1.1.1.23</ecNumber>
        </recommendedName>
    </domain>
</protein>
<dbReference type="InterPro" id="IPR002496">
    <property type="entry name" value="PRib_AMP_CycHydrolase_dom"/>
</dbReference>
<feature type="domain" description="Phosphoribosyl-AMP cyclohydrolase" evidence="20">
    <location>
        <begin position="215"/>
        <end position="293"/>
    </location>
</feature>
<proteinExistence type="inferred from homology"/>
<dbReference type="EC" id="3.6.1.31" evidence="19"/>
<evidence type="ECO:0000256" key="19">
    <source>
        <dbReference type="PIRNR" id="PIRNR001257"/>
    </source>
</evidence>
<dbReference type="Gene3D" id="1.20.5.1300">
    <property type="match status" value="1"/>
</dbReference>
<dbReference type="GO" id="GO:0005524">
    <property type="term" value="F:ATP binding"/>
    <property type="evidence" value="ECO:0007669"/>
    <property type="project" value="UniProtKB-UniRule"/>
</dbReference>
<comment type="cofactor">
    <cofactor evidence="3">
        <name>Zn(2+)</name>
        <dbReference type="ChEBI" id="CHEBI:29105"/>
    </cofactor>
</comment>
<dbReference type="AlphaFoldDB" id="A0A2S9ZW91"/>
<dbReference type="Pfam" id="PF01502">
    <property type="entry name" value="PRA-CH"/>
    <property type="match status" value="1"/>
</dbReference>
<sequence>MSFSQVPFLPLIEQEPSQLDSKLLPALARIVPLLVPASLAASTLPHLPSNAEHYILDDAQLNLEDAIAYLDKGARRVVSKNTAFLTAVPAERLIFHLEKPDAAFLSNPDLLASISGVLLETETFVEEDLKPVRVAIKKKASGRPLDLFVLSAVRTAEKVLAQPAAFKLMSKTVGGTSVIPSLATLFTSALRSDRQDGLFVTVPISLTSVTTPLGLVYSSHESVAHSILSGNAVYYSRSRNGLWRKGETSGAMQLVERIRIDCDFDALEFGVIESGPNGEKEGFCHVPEQTSCFGGIAGLAELESTLKKRMAEAPAGSYTKRLFDEPKLLRAKIMEEAGEVCDAETKEDLAGEVADLLYFTLTRAVSMGVSLKDVQQVLEKRSLKVTRRKGDAKLQWHMQASLGSAGAAQASAGREKRAARSLGAGSTGLAGYRCPVYSSSNIDAEKRAQLLERPVKSSKDILALVSPILQSVREGGDDGLRSCVVKFDRCVPAEDAGFPLTLQAPFSDELARIDPKVKEAIDVAYKNIKAFHGAQMERESEPIRVETMPGVVCQRFARPIGSVGLYIPGGTAVLPSTALMLGVPAQVAGCKNITLATPPRPDGSISPEIIYIAQLVGAKTVVKAGGAHAIAAMAYGTKSVPKADKLYGPGNQFVTAAKMMVAMDSGAKCAIDVPAGPSEVLIIADKTADPVLVASDLLGQQEHGLDSQSVLVTIDCDDSYVEAVNAAVEQQAQALPRAEILRKSLSQSFILQTRSVEEAFEFSNDYAPEHLLLYLKDAAKTVELVENAGSVFVGPWSPVACGDYASGTNHTLPTVGYAKQYSGVSTSSFLKHFTSQELSSNGLKNLGPYVEILADVEQLGAHKASVSLRLDKIKREDL</sequence>
<comment type="pathway">
    <text evidence="6">Amino-acid biosynthesis; L-histidine biosynthesis; L-histidine from 5-phospho-alpha-D-ribose 1-diphosphate: step 2/9.</text>
</comment>
<dbReference type="Gene3D" id="3.10.20.810">
    <property type="entry name" value="Phosphoribosyl-AMP cyclohydrolase"/>
    <property type="match status" value="1"/>
</dbReference>
<dbReference type="OrthoDB" id="1703565at2759"/>
<dbReference type="SUPFAM" id="SSF141734">
    <property type="entry name" value="HisI-like"/>
    <property type="match status" value="1"/>
</dbReference>
<dbReference type="SUPFAM" id="SSF101386">
    <property type="entry name" value="all-alpha NTP pyrophosphatases"/>
    <property type="match status" value="1"/>
</dbReference>
<dbReference type="FunFam" id="3.40.50.1980:FF:000050">
    <property type="entry name" value="Histidine biosynthesis trifunctional protein"/>
    <property type="match status" value="1"/>
</dbReference>
<dbReference type="GO" id="GO:0005829">
    <property type="term" value="C:cytosol"/>
    <property type="evidence" value="ECO:0007669"/>
    <property type="project" value="TreeGrafter"/>
</dbReference>
<evidence type="ECO:0000256" key="11">
    <source>
        <dbReference type="ARBA" id="ARBA00022801"/>
    </source>
</evidence>
<dbReference type="EC" id="3.5.4.19" evidence="19"/>
<keyword evidence="17" id="KW-0511">Multifunctional enzyme</keyword>
<dbReference type="InterPro" id="IPR001692">
    <property type="entry name" value="Histidinol_DH_CS"/>
</dbReference>
<evidence type="ECO:0000256" key="12">
    <source>
        <dbReference type="ARBA" id="ARBA00022833"/>
    </source>
</evidence>
<dbReference type="NCBIfam" id="TIGR03188">
    <property type="entry name" value="histidine_hisI"/>
    <property type="match status" value="1"/>
</dbReference>
<dbReference type="Proteomes" id="UP000239560">
    <property type="component" value="Unassembled WGS sequence"/>
</dbReference>
<keyword evidence="10 19" id="KW-0547">Nucleotide-binding</keyword>
<evidence type="ECO:0000256" key="15">
    <source>
        <dbReference type="ARBA" id="ARBA00023027"/>
    </source>
</evidence>
<keyword evidence="13 19" id="KW-0067">ATP-binding</keyword>
<dbReference type="InterPro" id="IPR008179">
    <property type="entry name" value="HisE"/>
</dbReference>
<dbReference type="HAMAP" id="MF_01024">
    <property type="entry name" value="HisD"/>
    <property type="match status" value="1"/>
</dbReference>
<evidence type="ECO:0000256" key="2">
    <source>
        <dbReference type="ARBA" id="ARBA00001460"/>
    </source>
</evidence>
<evidence type="ECO:0000313" key="21">
    <source>
        <dbReference type="EMBL" id="PRQ69993.1"/>
    </source>
</evidence>
<dbReference type="FunFam" id="1.20.5.1300:FF:000001">
    <property type="entry name" value="Histidine biosynthesis trifunctional protein"/>
    <property type="match status" value="1"/>
</dbReference>
<gene>
    <name evidence="21" type="ORF">AAT19DRAFT_11646</name>
</gene>
<keyword evidence="15 19" id="KW-0520">NAD</keyword>
<evidence type="ECO:0000256" key="5">
    <source>
        <dbReference type="ARBA" id="ARBA00005169"/>
    </source>
</evidence>
<reference evidence="21 22" key="1">
    <citation type="journal article" date="2018" name="Elife">
        <title>Functional genomics of lipid metabolism in the oleaginous yeast Rhodosporidium toruloides.</title>
        <authorList>
            <person name="Coradetti S.T."/>
            <person name="Pinel D."/>
            <person name="Geiselman G."/>
            <person name="Ito M."/>
            <person name="Mondo S."/>
            <person name="Reilly M.C."/>
            <person name="Cheng Y.F."/>
            <person name="Bauer S."/>
            <person name="Grigoriev I."/>
            <person name="Gladden J.M."/>
            <person name="Simmons B.A."/>
            <person name="Brem R."/>
            <person name="Arkin A.P."/>
            <person name="Skerker J.M."/>
        </authorList>
    </citation>
    <scope>NUCLEOTIDE SEQUENCE [LARGE SCALE GENOMIC DNA]</scope>
    <source>
        <strain evidence="21 22">NBRC 0880</strain>
    </source>
</reference>
<evidence type="ECO:0000256" key="9">
    <source>
        <dbReference type="ARBA" id="ARBA00022723"/>
    </source>
</evidence>
<keyword evidence="12" id="KW-0862">Zinc</keyword>
<comment type="caution">
    <text evidence="21">The sequence shown here is derived from an EMBL/GenBank/DDBJ whole genome shotgun (WGS) entry which is preliminary data.</text>
</comment>
<dbReference type="InterPro" id="IPR016161">
    <property type="entry name" value="Ald_DH/histidinol_DH"/>
</dbReference>
<comment type="catalytic activity">
    <reaction evidence="18 19">
        <text>L-histidinol + 2 NAD(+) + H2O = L-histidine + 2 NADH + 3 H(+)</text>
        <dbReference type="Rhea" id="RHEA:20641"/>
        <dbReference type="ChEBI" id="CHEBI:15377"/>
        <dbReference type="ChEBI" id="CHEBI:15378"/>
        <dbReference type="ChEBI" id="CHEBI:57540"/>
        <dbReference type="ChEBI" id="CHEBI:57595"/>
        <dbReference type="ChEBI" id="CHEBI:57699"/>
        <dbReference type="ChEBI" id="CHEBI:57945"/>
        <dbReference type="EC" id="1.1.1.23"/>
    </reaction>
</comment>
<evidence type="ECO:0000256" key="18">
    <source>
        <dbReference type="ARBA" id="ARBA00049489"/>
    </source>
</evidence>